<feature type="domain" description="ENTH" evidence="2">
    <location>
        <begin position="13"/>
        <end position="146"/>
    </location>
</feature>
<feature type="region of interest" description="Disordered" evidence="1">
    <location>
        <begin position="516"/>
        <end position="537"/>
    </location>
</feature>
<dbReference type="FunFam" id="1.25.40.90:FF:000006">
    <property type="entry name" value="Clathrin interactor 1"/>
    <property type="match status" value="1"/>
</dbReference>
<dbReference type="GO" id="GO:0005886">
    <property type="term" value="C:plasma membrane"/>
    <property type="evidence" value="ECO:0007669"/>
    <property type="project" value="TreeGrafter"/>
</dbReference>
<evidence type="ECO:0000256" key="1">
    <source>
        <dbReference type="SAM" id="MobiDB-lite"/>
    </source>
</evidence>
<dbReference type="Gene3D" id="1.25.40.90">
    <property type="match status" value="1"/>
</dbReference>
<dbReference type="SUPFAM" id="SSF48464">
    <property type="entry name" value="ENTH/VHS domain"/>
    <property type="match status" value="1"/>
</dbReference>
<feature type="region of interest" description="Disordered" evidence="1">
    <location>
        <begin position="213"/>
        <end position="250"/>
    </location>
</feature>
<dbReference type="PANTHER" id="PTHR12276:SF45">
    <property type="entry name" value="CLATHRIN INTERACTOR 1"/>
    <property type="match status" value="1"/>
</dbReference>
<dbReference type="GO" id="GO:0005543">
    <property type="term" value="F:phospholipid binding"/>
    <property type="evidence" value="ECO:0007669"/>
    <property type="project" value="TreeGrafter"/>
</dbReference>
<feature type="compositionally biased region" description="Basic and acidic residues" evidence="1">
    <location>
        <begin position="213"/>
        <end position="223"/>
    </location>
</feature>
<dbReference type="EMBL" id="JAPWDV010000001">
    <property type="protein sequence ID" value="KAJ6221659.1"/>
    <property type="molecule type" value="Genomic_DNA"/>
</dbReference>
<comment type="caution">
    <text evidence="3">The sequence shown here is derived from an EMBL/GenBank/DDBJ whole genome shotgun (WGS) entry which is preliminary data.</text>
</comment>
<dbReference type="Pfam" id="PF01417">
    <property type="entry name" value="ENTH"/>
    <property type="match status" value="1"/>
</dbReference>
<protein>
    <recommendedName>
        <fullName evidence="2">ENTH domain-containing protein</fullName>
    </recommendedName>
</protein>
<evidence type="ECO:0000313" key="3">
    <source>
        <dbReference type="EMBL" id="KAJ6221659.1"/>
    </source>
</evidence>
<dbReference type="CDD" id="cd16989">
    <property type="entry name" value="ENTH_EpsinR"/>
    <property type="match status" value="1"/>
</dbReference>
<proteinExistence type="predicted"/>
<feature type="region of interest" description="Disordered" evidence="1">
    <location>
        <begin position="170"/>
        <end position="197"/>
    </location>
</feature>
<feature type="region of interest" description="Disordered" evidence="1">
    <location>
        <begin position="420"/>
        <end position="446"/>
    </location>
</feature>
<gene>
    <name evidence="3" type="ORF">RDWZM_000204</name>
</gene>
<feature type="compositionally biased region" description="Basic and acidic residues" evidence="1">
    <location>
        <begin position="172"/>
        <end position="184"/>
    </location>
</feature>
<dbReference type="GO" id="GO:0030125">
    <property type="term" value="C:clathrin vesicle coat"/>
    <property type="evidence" value="ECO:0007669"/>
    <property type="project" value="TreeGrafter"/>
</dbReference>
<dbReference type="InterPro" id="IPR008942">
    <property type="entry name" value="ENTH_VHS"/>
</dbReference>
<dbReference type="PANTHER" id="PTHR12276">
    <property type="entry name" value="EPSIN/ENT-RELATED"/>
    <property type="match status" value="1"/>
</dbReference>
<accession>A0A9Q0MA64</accession>
<reference evidence="3" key="1">
    <citation type="submission" date="2022-12" db="EMBL/GenBank/DDBJ databases">
        <title>Genome assemblies of Blomia tropicalis.</title>
        <authorList>
            <person name="Cui Y."/>
        </authorList>
    </citation>
    <scope>NUCLEOTIDE SEQUENCE</scope>
    <source>
        <tissue evidence="3">Adult mites</tissue>
    </source>
</reference>
<evidence type="ECO:0000313" key="4">
    <source>
        <dbReference type="Proteomes" id="UP001142055"/>
    </source>
</evidence>
<dbReference type="OMA" id="DAMYANS"/>
<dbReference type="InterPro" id="IPR013809">
    <property type="entry name" value="ENTH"/>
</dbReference>
<dbReference type="GO" id="GO:0005768">
    <property type="term" value="C:endosome"/>
    <property type="evidence" value="ECO:0007669"/>
    <property type="project" value="TreeGrafter"/>
</dbReference>
<dbReference type="AlphaFoldDB" id="A0A9Q0MA64"/>
<feature type="compositionally biased region" description="Polar residues" evidence="1">
    <location>
        <begin position="224"/>
        <end position="242"/>
    </location>
</feature>
<evidence type="ECO:0000259" key="2">
    <source>
        <dbReference type="PROSITE" id="PS50942"/>
    </source>
</evidence>
<keyword evidence="4" id="KW-1185">Reference proteome</keyword>
<dbReference type="PROSITE" id="PS50942">
    <property type="entry name" value="ENTH"/>
    <property type="match status" value="1"/>
</dbReference>
<dbReference type="GO" id="GO:0030276">
    <property type="term" value="F:clathrin binding"/>
    <property type="evidence" value="ECO:0007669"/>
    <property type="project" value="TreeGrafter"/>
</dbReference>
<organism evidence="3 4">
    <name type="scientific">Blomia tropicalis</name>
    <name type="common">Mite</name>
    <dbReference type="NCBI Taxonomy" id="40697"/>
    <lineage>
        <taxon>Eukaryota</taxon>
        <taxon>Metazoa</taxon>
        <taxon>Ecdysozoa</taxon>
        <taxon>Arthropoda</taxon>
        <taxon>Chelicerata</taxon>
        <taxon>Arachnida</taxon>
        <taxon>Acari</taxon>
        <taxon>Acariformes</taxon>
        <taxon>Sarcoptiformes</taxon>
        <taxon>Astigmata</taxon>
        <taxon>Glycyphagoidea</taxon>
        <taxon>Echimyopodidae</taxon>
        <taxon>Blomia</taxon>
    </lineage>
</organism>
<name>A0A9Q0MA64_BLOTA</name>
<dbReference type="GO" id="GO:0006897">
    <property type="term" value="P:endocytosis"/>
    <property type="evidence" value="ECO:0007669"/>
    <property type="project" value="TreeGrafter"/>
</dbReference>
<feature type="compositionally biased region" description="Acidic residues" evidence="1">
    <location>
        <begin position="185"/>
        <end position="194"/>
    </location>
</feature>
<sequence length="537" mass="60129">MWKLRELYDKATNVVMNYTEVEAKVREATNDEQWGPTGTQMQELAQHTFTYEHFPEVMGMLWRRMLQDNAYNWRRSYKSLLVLSYLITNGSERVVTSAREHIYDLRRLENYTFVDEMGKDQGINVRHKAKSLIDMIQDDEKVRMERKKAKQFKDKFTGVSSDAMYANSFRDQWSEPRSENSYRDQDDEIIDDFDERPKKESFERKVVDSSESKVENVVTKRTETASNGNSKHTTSISNNNFVLTKPSKPRPEIKKVDLGAAALYAKQFEQQNQNSQPDAQPITSNNVDLFGVTEPIAPAGDLLSDLFDDMSINSNINGNENGLTALSTPQHTVNLADNFADFSQFQSAETVSNDDFADFQSAFDPSVSAPTLFNTNSTTNVNSFAAMNPFLSQQQEQLGSGPLMTPSIVPLVPQTLSPTSSVALTKPSSTKNATQTTSNASTPRIGETWSNININMNFDNILETKSNKPPAPSINQLASSAINTNQNVGDLRVSSPTLFASGTNNSFFDNQLNVKRNTNPQTNASASPWTNSNNSLL</sequence>
<dbReference type="Proteomes" id="UP001142055">
    <property type="component" value="Chromosome 1"/>
</dbReference>
<dbReference type="SMART" id="SM00273">
    <property type="entry name" value="ENTH"/>
    <property type="match status" value="1"/>
</dbReference>